<comment type="caution">
    <text evidence="4">The sequence shown here is derived from an EMBL/GenBank/DDBJ whole genome shotgun (WGS) entry which is preliminary data.</text>
</comment>
<protein>
    <submittedName>
        <fullName evidence="4">Meso-butanediol dehydrogenase/(S,S)-butanediol dehydrogenase/diacetyl reductase</fullName>
        <ecNumber evidence="4">1.1.1.-</ecNumber>
        <ecNumber evidence="4">1.1.1.304</ecNumber>
        <ecNumber evidence="4">1.1.1.76</ecNumber>
    </submittedName>
</protein>
<evidence type="ECO:0000313" key="4">
    <source>
        <dbReference type="EMBL" id="MDR6290834.1"/>
    </source>
</evidence>
<keyword evidence="5" id="KW-1185">Reference proteome</keyword>
<dbReference type="InterPro" id="IPR002347">
    <property type="entry name" value="SDR_fam"/>
</dbReference>
<dbReference type="EMBL" id="JAVDPW010000005">
    <property type="protein sequence ID" value="MDR6290834.1"/>
    <property type="molecule type" value="Genomic_DNA"/>
</dbReference>
<evidence type="ECO:0000256" key="2">
    <source>
        <dbReference type="RuleBase" id="RU000363"/>
    </source>
</evidence>
<dbReference type="Gene3D" id="3.40.50.720">
    <property type="entry name" value="NAD(P)-binding Rossmann-like Domain"/>
    <property type="match status" value="1"/>
</dbReference>
<dbReference type="PANTHER" id="PTHR42760:SF121">
    <property type="entry name" value="3-OXOACYL-(ACYL-CARRIER-PROTEIN) REDUCTASE"/>
    <property type="match status" value="1"/>
</dbReference>
<name>A0ABU1JS39_9PROT</name>
<evidence type="ECO:0000256" key="1">
    <source>
        <dbReference type="ARBA" id="ARBA00006484"/>
    </source>
</evidence>
<organism evidence="4 5">
    <name type="scientific">Inquilinus ginsengisoli</name>
    <dbReference type="NCBI Taxonomy" id="363840"/>
    <lineage>
        <taxon>Bacteria</taxon>
        <taxon>Pseudomonadati</taxon>
        <taxon>Pseudomonadota</taxon>
        <taxon>Alphaproteobacteria</taxon>
        <taxon>Rhodospirillales</taxon>
        <taxon>Rhodospirillaceae</taxon>
        <taxon>Inquilinus</taxon>
    </lineage>
</organism>
<dbReference type="NCBIfam" id="NF005559">
    <property type="entry name" value="PRK07231.1"/>
    <property type="match status" value="1"/>
</dbReference>
<dbReference type="PANTHER" id="PTHR42760">
    <property type="entry name" value="SHORT-CHAIN DEHYDROGENASES/REDUCTASES FAMILY MEMBER"/>
    <property type="match status" value="1"/>
</dbReference>
<dbReference type="EC" id="1.1.1.304" evidence="4"/>
<feature type="domain" description="Ketoreductase" evidence="3">
    <location>
        <begin position="8"/>
        <end position="193"/>
    </location>
</feature>
<gene>
    <name evidence="4" type="ORF">E9232_003360</name>
</gene>
<dbReference type="PROSITE" id="PS00061">
    <property type="entry name" value="ADH_SHORT"/>
    <property type="match status" value="1"/>
</dbReference>
<accession>A0ABU1JS39</accession>
<dbReference type="EC" id="1.1.1.76" evidence="4"/>
<dbReference type="PRINTS" id="PR00081">
    <property type="entry name" value="GDHRDH"/>
</dbReference>
<dbReference type="InterPro" id="IPR020904">
    <property type="entry name" value="Sc_DH/Rdtase_CS"/>
</dbReference>
<dbReference type="SUPFAM" id="SSF51735">
    <property type="entry name" value="NAD(P)-binding Rossmann-fold domains"/>
    <property type="match status" value="1"/>
</dbReference>
<dbReference type="SMART" id="SM00822">
    <property type="entry name" value="PKS_KR"/>
    <property type="match status" value="1"/>
</dbReference>
<dbReference type="GO" id="GO:0047512">
    <property type="term" value="F:(S,S)-butanediol dehydrogenase activity"/>
    <property type="evidence" value="ECO:0007669"/>
    <property type="project" value="UniProtKB-EC"/>
</dbReference>
<dbReference type="InterPro" id="IPR057326">
    <property type="entry name" value="KR_dom"/>
</dbReference>
<dbReference type="Proteomes" id="UP001262410">
    <property type="component" value="Unassembled WGS sequence"/>
</dbReference>
<dbReference type="GO" id="GO:0052588">
    <property type="term" value="F:diacetyl reductase ((S)-acetoin forming) (NAD+) activity"/>
    <property type="evidence" value="ECO:0007669"/>
    <property type="project" value="UniProtKB-EC"/>
</dbReference>
<reference evidence="4 5" key="1">
    <citation type="submission" date="2023-07" db="EMBL/GenBank/DDBJ databases">
        <title>Sorghum-associated microbial communities from plants grown in Nebraska, USA.</title>
        <authorList>
            <person name="Schachtman D."/>
        </authorList>
    </citation>
    <scope>NUCLEOTIDE SEQUENCE [LARGE SCALE GENOMIC DNA]</scope>
    <source>
        <strain evidence="4 5">584</strain>
    </source>
</reference>
<sequence length="267" mass="27690">MSGSVAEKTVIVTGAARGIGAAIARRLAAEGAGVVVADLDPAGAETVAAAIRGQGGRAEALAVDVTDRSSVRALIERTVGVFGRLDVMFNNAGISQTCPFLDVTEADFERIMKVNGLGVLIGTQEAARAMIAQGGSGKRGGGKIINTASIAGKQGYPLFAHYCASKFAVVALTQAAARALAEHRITVNCFGPGVVRTELWQQLDREFMGLGITEKPEQAIDEFSKSILLGRPSTPDDITGVTSFLASDASDYMTGQTVMIDGGMVLI</sequence>
<evidence type="ECO:0000313" key="5">
    <source>
        <dbReference type="Proteomes" id="UP001262410"/>
    </source>
</evidence>
<dbReference type="Pfam" id="PF00106">
    <property type="entry name" value="adh_short"/>
    <property type="match status" value="1"/>
</dbReference>
<dbReference type="PRINTS" id="PR00080">
    <property type="entry name" value="SDRFAMILY"/>
</dbReference>
<comment type="similarity">
    <text evidence="1 2">Belongs to the short-chain dehydrogenases/reductases (SDR) family.</text>
</comment>
<dbReference type="InterPro" id="IPR036291">
    <property type="entry name" value="NAD(P)-bd_dom_sf"/>
</dbReference>
<keyword evidence="4" id="KW-0560">Oxidoreductase</keyword>
<proteinExistence type="inferred from homology"/>
<evidence type="ECO:0000259" key="3">
    <source>
        <dbReference type="SMART" id="SM00822"/>
    </source>
</evidence>
<dbReference type="RefSeq" id="WP_309795577.1">
    <property type="nucleotide sequence ID" value="NZ_JAVDPW010000005.1"/>
</dbReference>
<dbReference type="EC" id="1.1.1.-" evidence="4"/>